<accession>A0A366FGR1</accession>
<dbReference type="OrthoDB" id="7595324at2"/>
<dbReference type="SUPFAM" id="SSF50630">
    <property type="entry name" value="Acid proteases"/>
    <property type="match status" value="1"/>
</dbReference>
<dbReference type="InterPro" id="IPR011969">
    <property type="entry name" value="Clan_AA_Asp_peptidase_C"/>
</dbReference>
<dbReference type="InterPro" id="IPR001969">
    <property type="entry name" value="Aspartic_peptidase_AS"/>
</dbReference>
<evidence type="ECO:0000256" key="1">
    <source>
        <dbReference type="SAM" id="Phobius"/>
    </source>
</evidence>
<keyword evidence="3" id="KW-1185">Reference proteome</keyword>
<proteinExistence type="predicted"/>
<dbReference type="Proteomes" id="UP000253529">
    <property type="component" value="Unassembled WGS sequence"/>
</dbReference>
<dbReference type="CDD" id="cd05483">
    <property type="entry name" value="retropepsin_like_bacteria"/>
    <property type="match status" value="1"/>
</dbReference>
<dbReference type="GO" id="GO:0006508">
    <property type="term" value="P:proteolysis"/>
    <property type="evidence" value="ECO:0007669"/>
    <property type="project" value="UniProtKB-KW"/>
</dbReference>
<reference evidence="2 3" key="1">
    <citation type="submission" date="2018-06" db="EMBL/GenBank/DDBJ databases">
        <title>Genomic Encyclopedia of Type Strains, Phase IV (KMG-IV): sequencing the most valuable type-strain genomes for metagenomic binning, comparative biology and taxonomic classification.</title>
        <authorList>
            <person name="Goeker M."/>
        </authorList>
    </citation>
    <scope>NUCLEOTIDE SEQUENCE [LARGE SCALE GENOMIC DNA]</scope>
    <source>
        <strain evidence="2 3">DSM 24875</strain>
    </source>
</reference>
<dbReference type="GO" id="GO:0004190">
    <property type="term" value="F:aspartic-type endopeptidase activity"/>
    <property type="evidence" value="ECO:0007669"/>
    <property type="project" value="InterPro"/>
</dbReference>
<dbReference type="NCBIfam" id="TIGR02281">
    <property type="entry name" value="clan_AA_DTGA"/>
    <property type="match status" value="1"/>
</dbReference>
<dbReference type="InterPro" id="IPR034122">
    <property type="entry name" value="Retropepsin-like_bacterial"/>
</dbReference>
<evidence type="ECO:0000313" key="2">
    <source>
        <dbReference type="EMBL" id="RBP13872.1"/>
    </source>
</evidence>
<keyword evidence="2" id="KW-0645">Protease</keyword>
<dbReference type="Gene3D" id="2.40.70.10">
    <property type="entry name" value="Acid Proteases"/>
    <property type="match status" value="1"/>
</dbReference>
<gene>
    <name evidence="2" type="ORF">DFR50_111134</name>
</gene>
<dbReference type="EMBL" id="QNRK01000011">
    <property type="protein sequence ID" value="RBP13872.1"/>
    <property type="molecule type" value="Genomic_DNA"/>
</dbReference>
<keyword evidence="1" id="KW-0472">Membrane</keyword>
<dbReference type="RefSeq" id="WP_113889417.1">
    <property type="nucleotide sequence ID" value="NZ_QNRK01000011.1"/>
</dbReference>
<feature type="transmembrane region" description="Helical" evidence="1">
    <location>
        <begin position="34"/>
        <end position="53"/>
    </location>
</feature>
<dbReference type="AlphaFoldDB" id="A0A366FGR1"/>
<dbReference type="InterPro" id="IPR021109">
    <property type="entry name" value="Peptidase_aspartic_dom_sf"/>
</dbReference>
<keyword evidence="2" id="KW-0378">Hydrolase</keyword>
<evidence type="ECO:0000313" key="3">
    <source>
        <dbReference type="Proteomes" id="UP000253529"/>
    </source>
</evidence>
<name>A0A366FGR1_9HYPH</name>
<keyword evidence="1" id="KW-1133">Transmembrane helix</keyword>
<sequence>MRIVLPLAILAVAAAVLMLTPAEAKIAGLDHRTIAAASGLVAMLAYYLASARLAHLPRMVGSIAVWALLFALVAGLYAYRYDASDFIDRMTQELMPSEPVTGQGGEAIVGRRLGGAFAVTTHINGARATLLFDTGASMVVLTAADARRAGINTAELVYDVPVTTANGAAMAAETRLDQISVGPIVMRKVSALVARPGALEESLLGMSFLERLKSYSVERGKLVMTAK</sequence>
<dbReference type="PROSITE" id="PS00141">
    <property type="entry name" value="ASP_PROTEASE"/>
    <property type="match status" value="1"/>
</dbReference>
<feature type="transmembrane region" description="Helical" evidence="1">
    <location>
        <begin position="60"/>
        <end position="79"/>
    </location>
</feature>
<organism evidence="2 3">
    <name type="scientific">Roseiarcus fermentans</name>
    <dbReference type="NCBI Taxonomy" id="1473586"/>
    <lineage>
        <taxon>Bacteria</taxon>
        <taxon>Pseudomonadati</taxon>
        <taxon>Pseudomonadota</taxon>
        <taxon>Alphaproteobacteria</taxon>
        <taxon>Hyphomicrobiales</taxon>
        <taxon>Roseiarcaceae</taxon>
        <taxon>Roseiarcus</taxon>
    </lineage>
</organism>
<protein>
    <submittedName>
        <fullName evidence="2">Aspartyl protease family protein</fullName>
    </submittedName>
</protein>
<comment type="caution">
    <text evidence="2">The sequence shown here is derived from an EMBL/GenBank/DDBJ whole genome shotgun (WGS) entry which is preliminary data.</text>
</comment>
<keyword evidence="1" id="KW-0812">Transmembrane</keyword>
<dbReference type="Pfam" id="PF13975">
    <property type="entry name" value="gag-asp_proteas"/>
    <property type="match status" value="1"/>
</dbReference>